<sequence>MIENNCCSPYCNQYYPQNNATPQPKQVQCCCKLGIKRATEILGADRVRQFINFNAAAFITDFFLVGTELAPLGVNDNLGALTGSLEKLNPCVCDLLDISGPLAYPEVVDEGLIADLAELLGVTIPAITAALNAVLALINNPTTGLTALITALEAVLIGPLAPLLAPLVAVLDSIVGIVTGTVDAVLDLVNDVIVSLINTVIALFQDEAAVGANAELASLCAIKAMAFEVLGDTPALQVANYNIIKEALRFFQCETQDCNPTCDDCCCSNGIMSELVSGNLTGRASLTAGSLVLTDVEILGCAGNALILGAPFIPATTTTPAVNARIYVVCAEAVQFIG</sequence>
<accession>A0A9P1L2H0</accession>
<dbReference type="InterPro" id="IPR048150">
    <property type="entry name" value="Spore_exo_CotA-like"/>
</dbReference>
<dbReference type="Proteomes" id="UP000049685">
    <property type="component" value="Unassembled WGS sequence"/>
</dbReference>
<dbReference type="RefSeq" id="WP_057558587.1">
    <property type="nucleotide sequence ID" value="NZ_CDNY01000003.1"/>
</dbReference>
<evidence type="ECO:0000313" key="2">
    <source>
        <dbReference type="Proteomes" id="UP000049685"/>
    </source>
</evidence>
<reference evidence="2" key="1">
    <citation type="submission" date="2015-01" db="EMBL/GenBank/DDBJ databases">
        <authorList>
            <person name="Aslett A.Martin."/>
            <person name="De Silva Nishadi"/>
        </authorList>
    </citation>
    <scope>NUCLEOTIDE SEQUENCE [LARGE SCALE GENOMIC DNA]</scope>
    <source>
        <strain evidence="2">UMC4404</strain>
    </source>
</reference>
<proteinExistence type="predicted"/>
<name>A0A9P1L2H0_PARSO</name>
<dbReference type="AlphaFoldDB" id="A0A9P1L2H0"/>
<protein>
    <submittedName>
        <fullName evidence="1">Uncharacterized protein</fullName>
    </submittedName>
</protein>
<dbReference type="EMBL" id="CDNY01000003">
    <property type="protein sequence ID" value="CEO33429.1"/>
    <property type="molecule type" value="Genomic_DNA"/>
</dbReference>
<evidence type="ECO:0000313" key="1">
    <source>
        <dbReference type="EMBL" id="CEO33429.1"/>
    </source>
</evidence>
<gene>
    <name evidence="1" type="ORF">UMC4404_14091</name>
</gene>
<comment type="caution">
    <text evidence="1">The sequence shown here is derived from an EMBL/GenBank/DDBJ whole genome shotgun (WGS) entry which is preliminary data.</text>
</comment>
<organism evidence="1 2">
    <name type="scientific">Paraclostridium sordellii</name>
    <name type="common">Clostridium sordellii</name>
    <dbReference type="NCBI Taxonomy" id="1505"/>
    <lineage>
        <taxon>Bacteria</taxon>
        <taxon>Bacillati</taxon>
        <taxon>Bacillota</taxon>
        <taxon>Clostridia</taxon>
        <taxon>Peptostreptococcales</taxon>
        <taxon>Peptostreptococcaceae</taxon>
        <taxon>Paraclostridium</taxon>
    </lineage>
</organism>
<dbReference type="NCBIfam" id="NF041648">
    <property type="entry name" value="spore_exo_CotA"/>
    <property type="match status" value="1"/>
</dbReference>